<gene>
    <name evidence="8" type="ORF">H9910_10130</name>
</gene>
<evidence type="ECO:0000259" key="7">
    <source>
        <dbReference type="Pfam" id="PF00482"/>
    </source>
</evidence>
<keyword evidence="4 6" id="KW-1133">Transmembrane helix</keyword>
<evidence type="ECO:0000256" key="6">
    <source>
        <dbReference type="SAM" id="Phobius"/>
    </source>
</evidence>
<evidence type="ECO:0000313" key="8">
    <source>
        <dbReference type="EMBL" id="HJD43335.1"/>
    </source>
</evidence>
<feature type="domain" description="Type II secretion system protein GspF" evidence="7">
    <location>
        <begin position="33"/>
        <end position="162"/>
    </location>
</feature>
<name>A0A9D2U792_9FIRM</name>
<feature type="transmembrane region" description="Helical" evidence="6">
    <location>
        <begin position="172"/>
        <end position="193"/>
    </location>
</feature>
<dbReference type="Pfam" id="PF00482">
    <property type="entry name" value="T2SSF"/>
    <property type="match status" value="1"/>
</dbReference>
<dbReference type="InterPro" id="IPR018076">
    <property type="entry name" value="T2SS_GspF_dom"/>
</dbReference>
<protein>
    <submittedName>
        <fullName evidence="8">Type II secretion system F family protein</fullName>
    </submittedName>
</protein>
<evidence type="ECO:0000313" key="9">
    <source>
        <dbReference type="Proteomes" id="UP000823909"/>
    </source>
</evidence>
<dbReference type="EMBL" id="DWUU01000060">
    <property type="protein sequence ID" value="HJD43335.1"/>
    <property type="molecule type" value="Genomic_DNA"/>
</dbReference>
<evidence type="ECO:0000256" key="4">
    <source>
        <dbReference type="ARBA" id="ARBA00022989"/>
    </source>
</evidence>
<evidence type="ECO:0000256" key="5">
    <source>
        <dbReference type="ARBA" id="ARBA00023136"/>
    </source>
</evidence>
<dbReference type="AlphaFoldDB" id="A0A9D2U792"/>
<dbReference type="PANTHER" id="PTHR35007:SF1">
    <property type="entry name" value="PILUS ASSEMBLY PROTEIN"/>
    <property type="match status" value="1"/>
</dbReference>
<dbReference type="PANTHER" id="PTHR35007">
    <property type="entry name" value="INTEGRAL MEMBRANE PROTEIN-RELATED"/>
    <property type="match status" value="1"/>
</dbReference>
<reference evidence="8" key="2">
    <citation type="submission" date="2021-04" db="EMBL/GenBank/DDBJ databases">
        <authorList>
            <person name="Gilroy R."/>
        </authorList>
    </citation>
    <scope>NUCLEOTIDE SEQUENCE</scope>
    <source>
        <strain evidence="8">ChiBcec15-3976</strain>
    </source>
</reference>
<dbReference type="GO" id="GO:0005886">
    <property type="term" value="C:plasma membrane"/>
    <property type="evidence" value="ECO:0007669"/>
    <property type="project" value="UniProtKB-SubCell"/>
</dbReference>
<organism evidence="8 9">
    <name type="scientific">Candidatus Mediterraneibacter quadrami</name>
    <dbReference type="NCBI Taxonomy" id="2838684"/>
    <lineage>
        <taxon>Bacteria</taxon>
        <taxon>Bacillati</taxon>
        <taxon>Bacillota</taxon>
        <taxon>Clostridia</taxon>
        <taxon>Lachnospirales</taxon>
        <taxon>Lachnospiraceae</taxon>
        <taxon>Mediterraneibacter</taxon>
    </lineage>
</organism>
<evidence type="ECO:0000256" key="2">
    <source>
        <dbReference type="ARBA" id="ARBA00022475"/>
    </source>
</evidence>
<evidence type="ECO:0000256" key="3">
    <source>
        <dbReference type="ARBA" id="ARBA00022692"/>
    </source>
</evidence>
<reference evidence="8" key="1">
    <citation type="journal article" date="2021" name="PeerJ">
        <title>Extensive microbial diversity within the chicken gut microbiome revealed by metagenomics and culture.</title>
        <authorList>
            <person name="Gilroy R."/>
            <person name="Ravi A."/>
            <person name="Getino M."/>
            <person name="Pursley I."/>
            <person name="Horton D.L."/>
            <person name="Alikhan N.F."/>
            <person name="Baker D."/>
            <person name="Gharbi K."/>
            <person name="Hall N."/>
            <person name="Watson M."/>
            <person name="Adriaenssens E.M."/>
            <person name="Foster-Nyarko E."/>
            <person name="Jarju S."/>
            <person name="Secka A."/>
            <person name="Antonio M."/>
            <person name="Oren A."/>
            <person name="Chaudhuri R.R."/>
            <person name="La Ragione R."/>
            <person name="Hildebrand F."/>
            <person name="Pallen M.J."/>
        </authorList>
    </citation>
    <scope>NUCLEOTIDE SEQUENCE</scope>
    <source>
        <strain evidence="8">ChiBcec15-3976</strain>
    </source>
</reference>
<comment type="caution">
    <text evidence="8">The sequence shown here is derived from an EMBL/GenBank/DDBJ whole genome shotgun (WGS) entry which is preliminary data.</text>
</comment>
<keyword evidence="3 6" id="KW-0812">Transmembrane</keyword>
<comment type="subcellular location">
    <subcellularLocation>
        <location evidence="1">Cell membrane</location>
        <topology evidence="1">Multi-pass membrane protein</topology>
    </subcellularLocation>
</comment>
<sequence>MIPVGISYLRDCIADLAEKKEREFLGQFKDSIQAVASGLKAGYSVENAIRGAGRDLEALYGPDRRIRREFRLMIRQLDMNMAAGPVLEAFAGRTGQEDVENFVNVFAAAKKSGGDSIAVIRNAVRLISDRIDTEKEIRTMIASQKLEFDIMCVVPFVIILYMKATFGEFLGALYGNAAGASVMTVCLLLYMAAYRTGRKIVRIEV</sequence>
<keyword evidence="2" id="KW-1003">Cell membrane</keyword>
<keyword evidence="5 6" id="KW-0472">Membrane</keyword>
<dbReference type="Proteomes" id="UP000823909">
    <property type="component" value="Unassembled WGS sequence"/>
</dbReference>
<accession>A0A9D2U792</accession>
<proteinExistence type="predicted"/>
<evidence type="ECO:0000256" key="1">
    <source>
        <dbReference type="ARBA" id="ARBA00004651"/>
    </source>
</evidence>